<accession>A0A0A9BZJ7</accession>
<dbReference type="EMBL" id="GBRH01231320">
    <property type="protein sequence ID" value="JAD66575.1"/>
    <property type="molecule type" value="Transcribed_RNA"/>
</dbReference>
<protein>
    <submittedName>
        <fullName evidence="1">Uncharacterized protein</fullName>
    </submittedName>
</protein>
<proteinExistence type="predicted"/>
<dbReference type="AlphaFoldDB" id="A0A0A9BZJ7"/>
<reference evidence="1" key="2">
    <citation type="journal article" date="2015" name="Data Brief">
        <title>Shoot transcriptome of the giant reed, Arundo donax.</title>
        <authorList>
            <person name="Barrero R.A."/>
            <person name="Guerrero F.D."/>
            <person name="Moolhuijzen P."/>
            <person name="Goolsby J.A."/>
            <person name="Tidwell J."/>
            <person name="Bellgard S.E."/>
            <person name="Bellgard M.I."/>
        </authorList>
    </citation>
    <scope>NUCLEOTIDE SEQUENCE</scope>
    <source>
        <tissue evidence="1">Shoot tissue taken approximately 20 cm above the soil surface</tissue>
    </source>
</reference>
<name>A0A0A9BZJ7_ARUDO</name>
<evidence type="ECO:0000313" key="1">
    <source>
        <dbReference type="EMBL" id="JAD66575.1"/>
    </source>
</evidence>
<organism evidence="1">
    <name type="scientific">Arundo donax</name>
    <name type="common">Giant reed</name>
    <name type="synonym">Donax arundinaceus</name>
    <dbReference type="NCBI Taxonomy" id="35708"/>
    <lineage>
        <taxon>Eukaryota</taxon>
        <taxon>Viridiplantae</taxon>
        <taxon>Streptophyta</taxon>
        <taxon>Embryophyta</taxon>
        <taxon>Tracheophyta</taxon>
        <taxon>Spermatophyta</taxon>
        <taxon>Magnoliopsida</taxon>
        <taxon>Liliopsida</taxon>
        <taxon>Poales</taxon>
        <taxon>Poaceae</taxon>
        <taxon>PACMAD clade</taxon>
        <taxon>Arundinoideae</taxon>
        <taxon>Arundineae</taxon>
        <taxon>Arundo</taxon>
    </lineage>
</organism>
<sequence length="52" mass="5664">MSIHCESSDVLVCDNCFRLVLGSRSDSKLFTDVGCRSKVAFMSCRSCAVVEA</sequence>
<reference evidence="1" key="1">
    <citation type="submission" date="2014-09" db="EMBL/GenBank/DDBJ databases">
        <authorList>
            <person name="Magalhaes I.L.F."/>
            <person name="Oliveira U."/>
            <person name="Santos F.R."/>
            <person name="Vidigal T.H.D.A."/>
            <person name="Brescovit A.D."/>
            <person name="Santos A.J."/>
        </authorList>
    </citation>
    <scope>NUCLEOTIDE SEQUENCE</scope>
    <source>
        <tissue evidence="1">Shoot tissue taken approximately 20 cm above the soil surface</tissue>
    </source>
</reference>